<dbReference type="Gramene" id="GBG59042">
    <property type="protein sequence ID" value="GBG59042"/>
    <property type="gene ID" value="CBR_g24388"/>
</dbReference>
<dbReference type="PANTHER" id="PTHR31366:SF2">
    <property type="entry name" value="UPF0739 PROTEIN C1ORF74"/>
    <property type="match status" value="1"/>
</dbReference>
<dbReference type="Proteomes" id="UP000265515">
    <property type="component" value="Unassembled WGS sequence"/>
</dbReference>
<evidence type="ECO:0000256" key="1">
    <source>
        <dbReference type="SAM" id="MobiDB-lite"/>
    </source>
</evidence>
<evidence type="ECO:0000313" key="3">
    <source>
        <dbReference type="Proteomes" id="UP000265515"/>
    </source>
</evidence>
<feature type="region of interest" description="Disordered" evidence="1">
    <location>
        <begin position="307"/>
        <end position="326"/>
    </location>
</feature>
<dbReference type="InterPro" id="IPR027850">
    <property type="entry name" value="DUF4504"/>
</dbReference>
<comment type="caution">
    <text evidence="2">The sequence shown here is derived from an EMBL/GenBank/DDBJ whole genome shotgun (WGS) entry which is preliminary data.</text>
</comment>
<accession>A0A388JMW2</accession>
<dbReference type="Pfam" id="PF14953">
    <property type="entry name" value="DUF4504"/>
    <property type="match status" value="1"/>
</dbReference>
<feature type="region of interest" description="Disordered" evidence="1">
    <location>
        <begin position="229"/>
        <end position="266"/>
    </location>
</feature>
<name>A0A388JMW2_CHABU</name>
<sequence>MENSTPTWRLSQKEHDDLESAADATVLVLFLQRSRSIRWLRTCWRKLAYDLMALLAGLRPVILLDYVFASSPEIASLLQRLAEECCQVRRVAFVHMKNCHYLLNTARLRDLDPAALVGQGLMKFVVLKRGVEAKIAEHEEAAYYKNHLVKIYCSLVRGIVGRAPPIQIQHPEVADPPPPDVGSIGGLDHCAAGQFMSNQMSWRGNPATHTQALFGSPIAAQSRHNDLWTATASTSSSPPCSHSKDPLPSNGRPNSTVDPASSQTGVFGASTSDSVIAAAEGCYLHDIFTSDEIPLPTINGMLRHRSWQTQTTPVGPESHTIKEIDK</sequence>
<dbReference type="OrthoDB" id="2395010at2759"/>
<feature type="compositionally biased region" description="Low complexity" evidence="1">
    <location>
        <begin position="229"/>
        <end position="241"/>
    </location>
</feature>
<dbReference type="AlphaFoldDB" id="A0A388JMW2"/>
<feature type="compositionally biased region" description="Polar residues" evidence="1">
    <location>
        <begin position="251"/>
        <end position="266"/>
    </location>
</feature>
<reference evidence="2 3" key="1">
    <citation type="journal article" date="2018" name="Cell">
        <title>The Chara Genome: Secondary Complexity and Implications for Plant Terrestrialization.</title>
        <authorList>
            <person name="Nishiyama T."/>
            <person name="Sakayama H."/>
            <person name="Vries J.D."/>
            <person name="Buschmann H."/>
            <person name="Saint-Marcoux D."/>
            <person name="Ullrich K.K."/>
            <person name="Haas F.B."/>
            <person name="Vanderstraeten L."/>
            <person name="Becker D."/>
            <person name="Lang D."/>
            <person name="Vosolsobe S."/>
            <person name="Rombauts S."/>
            <person name="Wilhelmsson P.K.I."/>
            <person name="Janitza P."/>
            <person name="Kern R."/>
            <person name="Heyl A."/>
            <person name="Rumpler F."/>
            <person name="Villalobos L.I.A.C."/>
            <person name="Clay J.M."/>
            <person name="Skokan R."/>
            <person name="Toyoda A."/>
            <person name="Suzuki Y."/>
            <person name="Kagoshima H."/>
            <person name="Schijlen E."/>
            <person name="Tajeshwar N."/>
            <person name="Catarino B."/>
            <person name="Hetherington A.J."/>
            <person name="Saltykova A."/>
            <person name="Bonnot C."/>
            <person name="Breuninger H."/>
            <person name="Symeonidi A."/>
            <person name="Radhakrishnan G.V."/>
            <person name="Van Nieuwerburgh F."/>
            <person name="Deforce D."/>
            <person name="Chang C."/>
            <person name="Karol K.G."/>
            <person name="Hedrich R."/>
            <person name="Ulvskov P."/>
            <person name="Glockner G."/>
            <person name="Delwiche C.F."/>
            <person name="Petrasek J."/>
            <person name="Van de Peer Y."/>
            <person name="Friml J."/>
            <person name="Beilby M."/>
            <person name="Dolan L."/>
            <person name="Kohara Y."/>
            <person name="Sugano S."/>
            <person name="Fujiyama A."/>
            <person name="Delaux P.-M."/>
            <person name="Quint M."/>
            <person name="TheiBen G."/>
            <person name="Hagemann M."/>
            <person name="Harholt J."/>
            <person name="Dunand C."/>
            <person name="Zachgo S."/>
            <person name="Langdale J."/>
            <person name="Maumus F."/>
            <person name="Straeten D.V.D."/>
            <person name="Gould S.B."/>
            <person name="Rensing S.A."/>
        </authorList>
    </citation>
    <scope>NUCLEOTIDE SEQUENCE [LARGE SCALE GENOMIC DNA]</scope>
    <source>
        <strain evidence="2 3">S276</strain>
    </source>
</reference>
<protein>
    <submittedName>
        <fullName evidence="2">Uncharacterized protein</fullName>
    </submittedName>
</protein>
<evidence type="ECO:0000313" key="2">
    <source>
        <dbReference type="EMBL" id="GBG59042.1"/>
    </source>
</evidence>
<dbReference type="EMBL" id="BFEA01000002">
    <property type="protein sequence ID" value="GBG59042.1"/>
    <property type="molecule type" value="Genomic_DNA"/>
</dbReference>
<organism evidence="2 3">
    <name type="scientific">Chara braunii</name>
    <name type="common">Braun's stonewort</name>
    <dbReference type="NCBI Taxonomy" id="69332"/>
    <lineage>
        <taxon>Eukaryota</taxon>
        <taxon>Viridiplantae</taxon>
        <taxon>Streptophyta</taxon>
        <taxon>Charophyceae</taxon>
        <taxon>Charales</taxon>
        <taxon>Characeae</taxon>
        <taxon>Chara</taxon>
    </lineage>
</organism>
<dbReference type="PANTHER" id="PTHR31366">
    <property type="entry name" value="UPF0739 PROTEIN C1ORF74"/>
    <property type="match status" value="1"/>
</dbReference>
<keyword evidence="3" id="KW-1185">Reference proteome</keyword>
<proteinExistence type="predicted"/>
<gene>
    <name evidence="2" type="ORF">CBR_g24388</name>
</gene>